<evidence type="ECO:0000313" key="1">
    <source>
        <dbReference type="EMBL" id="KAH0520190.1"/>
    </source>
</evidence>
<dbReference type="AlphaFoldDB" id="A0A8J6GZV0"/>
<sequence length="142" mass="16008">MMQTFNGAPKNKDVQCEKIIMEDKGIMATAWDLYDSFNAPEALLSAKPSSVAGSKGNLLAKDQDENLDGKYMGRDSETSSLMDIENVILAKVHEDEEDHSEAILKSEKLQQDLFFMERVLMENVFQQKLAAYRQLPVLKGTF</sequence>
<name>A0A8J6GZV0_MICOH</name>
<proteinExistence type="predicted"/>
<organism evidence="1 2">
    <name type="scientific">Microtus ochrogaster</name>
    <name type="common">Prairie vole</name>
    <dbReference type="NCBI Taxonomy" id="79684"/>
    <lineage>
        <taxon>Eukaryota</taxon>
        <taxon>Metazoa</taxon>
        <taxon>Chordata</taxon>
        <taxon>Craniata</taxon>
        <taxon>Vertebrata</taxon>
        <taxon>Euteleostomi</taxon>
        <taxon>Mammalia</taxon>
        <taxon>Eutheria</taxon>
        <taxon>Euarchontoglires</taxon>
        <taxon>Glires</taxon>
        <taxon>Rodentia</taxon>
        <taxon>Myomorpha</taxon>
        <taxon>Muroidea</taxon>
        <taxon>Cricetidae</taxon>
        <taxon>Arvicolinae</taxon>
        <taxon>Microtus</taxon>
    </lineage>
</organism>
<accession>A0A8J6GZV0</accession>
<dbReference type="Proteomes" id="UP000710432">
    <property type="component" value="Unassembled WGS sequence"/>
</dbReference>
<comment type="caution">
    <text evidence="1">The sequence shown here is derived from an EMBL/GenBank/DDBJ whole genome shotgun (WGS) entry which is preliminary data.</text>
</comment>
<gene>
    <name evidence="1" type="ORF">LTLLF_207610</name>
</gene>
<protein>
    <submittedName>
        <fullName evidence="1">WD repeat-containing protein 78</fullName>
    </submittedName>
</protein>
<reference evidence="1" key="1">
    <citation type="submission" date="2020-03" db="EMBL/GenBank/DDBJ databases">
        <title>Studies in the Genomics of Life Span.</title>
        <authorList>
            <person name="Glass D."/>
        </authorList>
    </citation>
    <scope>NUCLEOTIDE SEQUENCE</scope>
    <source>
        <strain evidence="1">LTLLF</strain>
        <tissue evidence="1">Muscle</tissue>
    </source>
</reference>
<dbReference type="EMBL" id="JAATJU010001165">
    <property type="protein sequence ID" value="KAH0520190.1"/>
    <property type="molecule type" value="Genomic_DNA"/>
</dbReference>
<evidence type="ECO:0000313" key="2">
    <source>
        <dbReference type="Proteomes" id="UP000710432"/>
    </source>
</evidence>